<evidence type="ECO:0000256" key="3">
    <source>
        <dbReference type="ARBA" id="ARBA00022722"/>
    </source>
</evidence>
<geneLocation type="plasmid" evidence="10 11">
    <name>unnamed3</name>
</geneLocation>
<dbReference type="KEGG" id="ksc:CD178_03468"/>
<dbReference type="PANTHER" id="PTHR33653">
    <property type="entry name" value="RIBONUCLEASE VAPC2"/>
    <property type="match status" value="1"/>
</dbReference>
<dbReference type="AlphaFoldDB" id="A0A347WH69"/>
<gene>
    <name evidence="10" type="primary">vapC1</name>
    <name evidence="8" type="synonym">vapC</name>
    <name evidence="10" type="ORF">CD178_03468</name>
</gene>
<keyword evidence="8" id="KW-0800">Toxin</keyword>
<evidence type="ECO:0000256" key="8">
    <source>
        <dbReference type="HAMAP-Rule" id="MF_00265"/>
    </source>
</evidence>
<dbReference type="Proteomes" id="UP000264120">
    <property type="component" value="Plasmid unnamed3"/>
</dbReference>
<dbReference type="GO" id="GO:0016787">
    <property type="term" value="F:hydrolase activity"/>
    <property type="evidence" value="ECO:0007669"/>
    <property type="project" value="UniProtKB-KW"/>
</dbReference>
<comment type="cofactor">
    <cofactor evidence="1 8">
        <name>Mg(2+)</name>
        <dbReference type="ChEBI" id="CHEBI:18420"/>
    </cofactor>
</comment>
<organism evidence="10 11">
    <name type="scientific">Komagataeibacter saccharivorans</name>
    <dbReference type="NCBI Taxonomy" id="265959"/>
    <lineage>
        <taxon>Bacteria</taxon>
        <taxon>Pseudomonadati</taxon>
        <taxon>Pseudomonadota</taxon>
        <taxon>Alphaproteobacteria</taxon>
        <taxon>Acetobacterales</taxon>
        <taxon>Acetobacteraceae</taxon>
        <taxon>Komagataeibacter</taxon>
    </lineage>
</organism>
<dbReference type="InterPro" id="IPR022907">
    <property type="entry name" value="VapC_family"/>
</dbReference>
<dbReference type="InterPro" id="IPR050556">
    <property type="entry name" value="Type_II_TA_system_RNase"/>
</dbReference>
<dbReference type="Pfam" id="PF01850">
    <property type="entry name" value="PIN"/>
    <property type="match status" value="1"/>
</dbReference>
<keyword evidence="3 8" id="KW-0540">Nuclease</keyword>
<evidence type="ECO:0000256" key="6">
    <source>
        <dbReference type="ARBA" id="ARBA00022842"/>
    </source>
</evidence>
<sequence length="138" mass="15127">MSADLTMSCMLDTNTVSHILKGHPRALERLSQVPMANVCISVITEGELRFGISKRPQAIRLQRIVSEFLQRVAVEPWESSTAHAYGALRASLETSGKVVGALDLLIAAHALDLNATLVTNDAGFRKIAHLRTEDWTAY</sequence>
<name>A0A347WH69_9PROT</name>
<dbReference type="GO" id="GO:0090729">
    <property type="term" value="F:toxin activity"/>
    <property type="evidence" value="ECO:0007669"/>
    <property type="project" value="UniProtKB-KW"/>
</dbReference>
<keyword evidence="5 8" id="KW-0378">Hydrolase</keyword>
<keyword evidence="4 8" id="KW-0479">Metal-binding</keyword>
<feature type="binding site" evidence="8">
    <location>
        <position position="12"/>
    </location>
    <ligand>
        <name>Mg(2+)</name>
        <dbReference type="ChEBI" id="CHEBI:18420"/>
    </ligand>
</feature>
<evidence type="ECO:0000259" key="9">
    <source>
        <dbReference type="Pfam" id="PF01850"/>
    </source>
</evidence>
<dbReference type="CDD" id="cd18740">
    <property type="entry name" value="PIN_VapC4-5_FitB-like"/>
    <property type="match status" value="1"/>
</dbReference>
<evidence type="ECO:0000256" key="4">
    <source>
        <dbReference type="ARBA" id="ARBA00022723"/>
    </source>
</evidence>
<dbReference type="EC" id="3.1.-.-" evidence="8"/>
<keyword evidence="10" id="KW-0614">Plasmid</keyword>
<proteinExistence type="inferred from homology"/>
<feature type="domain" description="PIN" evidence="9">
    <location>
        <begin position="10"/>
        <end position="129"/>
    </location>
</feature>
<reference evidence="10 11" key="1">
    <citation type="submission" date="2017-08" db="EMBL/GenBank/DDBJ databases">
        <title>Complete genome sequence of Gluconacetobacter saccharivorans CV1 isolated from Fermented Vinegar.</title>
        <authorList>
            <person name="Kim S.-Y."/>
        </authorList>
    </citation>
    <scope>NUCLEOTIDE SEQUENCE [LARGE SCALE GENOMIC DNA]</scope>
    <source>
        <strain evidence="10 11">CV1</strain>
        <plasmid evidence="10 11">unnamed3</plasmid>
    </source>
</reference>
<comment type="function">
    <text evidence="8">Toxic component of a toxin-antitoxin (TA) system. An RNase.</text>
</comment>
<keyword evidence="6 8" id="KW-0460">Magnesium</keyword>
<dbReference type="EMBL" id="CP023039">
    <property type="protein sequence ID" value="AXY24212.1"/>
    <property type="molecule type" value="Genomic_DNA"/>
</dbReference>
<dbReference type="HAMAP" id="MF_00265">
    <property type="entry name" value="VapC_Nob1"/>
    <property type="match status" value="1"/>
</dbReference>
<keyword evidence="2 8" id="KW-1277">Toxin-antitoxin system</keyword>
<dbReference type="GO" id="GO:0000287">
    <property type="term" value="F:magnesium ion binding"/>
    <property type="evidence" value="ECO:0007669"/>
    <property type="project" value="UniProtKB-UniRule"/>
</dbReference>
<accession>A0A347WH69</accession>
<dbReference type="Gene3D" id="3.40.50.1010">
    <property type="entry name" value="5'-nuclease"/>
    <property type="match status" value="1"/>
</dbReference>
<evidence type="ECO:0000256" key="7">
    <source>
        <dbReference type="ARBA" id="ARBA00038093"/>
    </source>
</evidence>
<dbReference type="SUPFAM" id="SSF88723">
    <property type="entry name" value="PIN domain-like"/>
    <property type="match status" value="1"/>
</dbReference>
<evidence type="ECO:0000256" key="5">
    <source>
        <dbReference type="ARBA" id="ARBA00022801"/>
    </source>
</evidence>
<dbReference type="GO" id="GO:0004540">
    <property type="term" value="F:RNA nuclease activity"/>
    <property type="evidence" value="ECO:0007669"/>
    <property type="project" value="InterPro"/>
</dbReference>
<keyword evidence="11" id="KW-1185">Reference proteome</keyword>
<evidence type="ECO:0000313" key="10">
    <source>
        <dbReference type="EMBL" id="AXY24212.1"/>
    </source>
</evidence>
<dbReference type="InterPro" id="IPR002716">
    <property type="entry name" value="PIN_dom"/>
</dbReference>
<dbReference type="OrthoDB" id="9796690at2"/>
<evidence type="ECO:0000313" key="11">
    <source>
        <dbReference type="Proteomes" id="UP000264120"/>
    </source>
</evidence>
<evidence type="ECO:0000256" key="2">
    <source>
        <dbReference type="ARBA" id="ARBA00022649"/>
    </source>
</evidence>
<dbReference type="InterPro" id="IPR029060">
    <property type="entry name" value="PIN-like_dom_sf"/>
</dbReference>
<comment type="similarity">
    <text evidence="7 8">Belongs to the PINc/VapC protein family.</text>
</comment>
<evidence type="ECO:0000256" key="1">
    <source>
        <dbReference type="ARBA" id="ARBA00001946"/>
    </source>
</evidence>
<feature type="binding site" evidence="8">
    <location>
        <position position="103"/>
    </location>
    <ligand>
        <name>Mg(2+)</name>
        <dbReference type="ChEBI" id="CHEBI:18420"/>
    </ligand>
</feature>
<protein>
    <recommendedName>
        <fullName evidence="8">Ribonuclease VapC</fullName>
        <shortName evidence="8">RNase VapC</shortName>
        <ecNumber evidence="8">3.1.-.-</ecNumber>
    </recommendedName>
    <alternativeName>
        <fullName evidence="8">Toxin VapC</fullName>
    </alternativeName>
</protein>
<dbReference type="PANTHER" id="PTHR33653:SF1">
    <property type="entry name" value="RIBONUCLEASE VAPC2"/>
    <property type="match status" value="1"/>
</dbReference>